<dbReference type="RefSeq" id="WP_004794421.1">
    <property type="nucleotide sequence ID" value="NZ_CP011368.1"/>
</dbReference>
<dbReference type="InterPro" id="IPR043141">
    <property type="entry name" value="Ribosomal_uL10-like_sf"/>
</dbReference>
<name>A0A0F6X1Z3_9BACT</name>
<dbReference type="GO" id="GO:0070180">
    <property type="term" value="F:large ribosomal subunit rRNA binding"/>
    <property type="evidence" value="ECO:0007669"/>
    <property type="project" value="UniProtKB-UniRule"/>
</dbReference>
<dbReference type="Gene3D" id="3.30.70.1730">
    <property type="match status" value="1"/>
</dbReference>
<organism evidence="6 7">
    <name type="scientific">Mycoplasmopsis canis</name>
    <dbReference type="NCBI Taxonomy" id="29555"/>
    <lineage>
        <taxon>Bacteria</taxon>
        <taxon>Bacillati</taxon>
        <taxon>Mycoplasmatota</taxon>
        <taxon>Mycoplasmoidales</taxon>
        <taxon>Metamycoplasmataceae</taxon>
        <taxon>Mycoplasmopsis</taxon>
    </lineage>
</organism>
<dbReference type="InterPro" id="IPR001790">
    <property type="entry name" value="Ribosomal_uL10"/>
</dbReference>
<sequence length="165" mass="18070">MAESKFKAAKREVVLEISQKIKNSQAVAFAEYRGLTVAELEEFRLEAAKVGVEVKVYKNRLFKIAAANNGLADLSEHLVGPNIFLFSENDGMSAAKLLVSFSKKHKLMVIKAGTFEGKVIDAQGVKDVATLPTYEEALAILARSMMSPLQQLGLSLKMYSEGKSE</sequence>
<evidence type="ECO:0000256" key="2">
    <source>
        <dbReference type="ARBA" id="ARBA00022980"/>
    </source>
</evidence>
<dbReference type="GO" id="GO:0006412">
    <property type="term" value="P:translation"/>
    <property type="evidence" value="ECO:0007669"/>
    <property type="project" value="UniProtKB-UniRule"/>
</dbReference>
<dbReference type="CDD" id="cd05797">
    <property type="entry name" value="Ribosomal_L10"/>
    <property type="match status" value="1"/>
</dbReference>
<dbReference type="NCBIfam" id="NF000955">
    <property type="entry name" value="PRK00099.1-1"/>
    <property type="match status" value="1"/>
</dbReference>
<dbReference type="Pfam" id="PF00466">
    <property type="entry name" value="Ribosomal_L10"/>
    <property type="match status" value="1"/>
</dbReference>
<comment type="function">
    <text evidence="5">Forms part of the ribosomal stalk, playing a central role in the interaction of the ribosome with GTP-bound translation factors.</text>
</comment>
<dbReference type="InterPro" id="IPR047865">
    <property type="entry name" value="Ribosomal_uL10_bac_type"/>
</dbReference>
<dbReference type="EMBL" id="LR215010">
    <property type="protein sequence ID" value="VEU68671.1"/>
    <property type="molecule type" value="Genomic_DNA"/>
</dbReference>
<evidence type="ECO:0000256" key="3">
    <source>
        <dbReference type="ARBA" id="ARBA00023274"/>
    </source>
</evidence>
<evidence type="ECO:0000256" key="5">
    <source>
        <dbReference type="HAMAP-Rule" id="MF_00362"/>
    </source>
</evidence>
<dbReference type="HOGENOM" id="CLU_092227_2_0_14"/>
<protein>
    <recommendedName>
        <fullName evidence="4 5">Large ribosomal subunit protein uL10</fullName>
    </recommendedName>
</protein>
<proteinExistence type="inferred from homology"/>
<evidence type="ECO:0000313" key="6">
    <source>
        <dbReference type="EMBL" id="VEU68671.1"/>
    </source>
</evidence>
<dbReference type="Proteomes" id="UP000290495">
    <property type="component" value="Chromosome"/>
</dbReference>
<evidence type="ECO:0000256" key="1">
    <source>
        <dbReference type="ARBA" id="ARBA00008889"/>
    </source>
</evidence>
<dbReference type="AlphaFoldDB" id="A0A0F6X1Z3"/>
<gene>
    <name evidence="6" type="primary">MCYN0248</name>
    <name evidence="5" type="synonym">rplJ</name>
    <name evidence="6" type="ORF">NCTC10146_00119</name>
</gene>
<dbReference type="HAMAP" id="MF_00362">
    <property type="entry name" value="Ribosomal_uL10"/>
    <property type="match status" value="1"/>
</dbReference>
<dbReference type="GO" id="GO:0005840">
    <property type="term" value="C:ribosome"/>
    <property type="evidence" value="ECO:0007669"/>
    <property type="project" value="UniProtKB-KW"/>
</dbReference>
<accession>A0A0F6X1Z3</accession>
<keyword evidence="3 5" id="KW-0687">Ribonucleoprotein</keyword>
<reference evidence="6 7" key="1">
    <citation type="submission" date="2019-01" db="EMBL/GenBank/DDBJ databases">
        <authorList>
            <consortium name="Pathogen Informatics"/>
        </authorList>
    </citation>
    <scope>NUCLEOTIDE SEQUENCE [LARGE SCALE GENOMIC DNA]</scope>
    <source>
        <strain evidence="6 7">NCTC10146</strain>
    </source>
</reference>
<comment type="subunit">
    <text evidence="5">Part of the ribosomal stalk of the 50S ribosomal subunit. The N-terminus interacts with L11 and the large rRNA to form the base of the stalk. The C-terminus forms an elongated spine to which L12 dimers bind in a sequential fashion forming a multimeric L10(L12)X complex.</text>
</comment>
<dbReference type="GO" id="GO:1990904">
    <property type="term" value="C:ribonucleoprotein complex"/>
    <property type="evidence" value="ECO:0007669"/>
    <property type="project" value="UniProtKB-KW"/>
</dbReference>
<dbReference type="KEGG" id="mcas:AAW50_02265"/>
<evidence type="ECO:0000313" key="7">
    <source>
        <dbReference type="Proteomes" id="UP000290495"/>
    </source>
</evidence>
<keyword evidence="5" id="KW-0694">RNA-binding</keyword>
<dbReference type="PANTHER" id="PTHR11560">
    <property type="entry name" value="39S RIBOSOMAL PROTEIN L10, MITOCHONDRIAL"/>
    <property type="match status" value="1"/>
</dbReference>
<evidence type="ECO:0000256" key="4">
    <source>
        <dbReference type="ARBA" id="ARBA00035202"/>
    </source>
</evidence>
<dbReference type="STRING" id="29555.AAW50_02265"/>
<dbReference type="InterPro" id="IPR022973">
    <property type="entry name" value="Ribosomal_uL10_bac"/>
</dbReference>
<keyword evidence="5" id="KW-0699">rRNA-binding</keyword>
<comment type="similarity">
    <text evidence="1 5">Belongs to the universal ribosomal protein uL10 family.</text>
</comment>
<dbReference type="eggNOG" id="COG0244">
    <property type="taxonomic scope" value="Bacteria"/>
</dbReference>
<keyword evidence="2 5" id="KW-0689">Ribosomal protein</keyword>
<dbReference type="SUPFAM" id="SSF160369">
    <property type="entry name" value="Ribosomal protein L10-like"/>
    <property type="match status" value="1"/>
</dbReference>